<keyword evidence="2" id="KW-1185">Reference proteome</keyword>
<accession>A0ACB8QZ32</accession>
<reference evidence="1" key="2">
    <citation type="journal article" date="2022" name="New Phytol.">
        <title>Evolutionary transition to the ectomycorrhizal habit in the genomes of a hyperdiverse lineage of mushroom-forming fungi.</title>
        <authorList>
            <person name="Looney B."/>
            <person name="Miyauchi S."/>
            <person name="Morin E."/>
            <person name="Drula E."/>
            <person name="Courty P.E."/>
            <person name="Kohler A."/>
            <person name="Kuo A."/>
            <person name="LaButti K."/>
            <person name="Pangilinan J."/>
            <person name="Lipzen A."/>
            <person name="Riley R."/>
            <person name="Andreopoulos W."/>
            <person name="He G."/>
            <person name="Johnson J."/>
            <person name="Nolan M."/>
            <person name="Tritt A."/>
            <person name="Barry K.W."/>
            <person name="Grigoriev I.V."/>
            <person name="Nagy L.G."/>
            <person name="Hibbett D."/>
            <person name="Henrissat B."/>
            <person name="Matheny P.B."/>
            <person name="Labbe J."/>
            <person name="Martin F.M."/>
        </authorList>
    </citation>
    <scope>NUCLEOTIDE SEQUENCE</scope>
    <source>
        <strain evidence="1">EC-137</strain>
    </source>
</reference>
<comment type="caution">
    <text evidence="1">The sequence shown here is derived from an EMBL/GenBank/DDBJ whole genome shotgun (WGS) entry which is preliminary data.</text>
</comment>
<dbReference type="Proteomes" id="UP000814128">
    <property type="component" value="Unassembled WGS sequence"/>
</dbReference>
<protein>
    <submittedName>
        <fullName evidence="1">Uncharacterized protein</fullName>
    </submittedName>
</protein>
<reference evidence="1" key="1">
    <citation type="submission" date="2021-02" db="EMBL/GenBank/DDBJ databases">
        <authorList>
            <consortium name="DOE Joint Genome Institute"/>
            <person name="Ahrendt S."/>
            <person name="Looney B.P."/>
            <person name="Miyauchi S."/>
            <person name="Morin E."/>
            <person name="Drula E."/>
            <person name="Courty P.E."/>
            <person name="Chicoki N."/>
            <person name="Fauchery L."/>
            <person name="Kohler A."/>
            <person name="Kuo A."/>
            <person name="Labutti K."/>
            <person name="Pangilinan J."/>
            <person name="Lipzen A."/>
            <person name="Riley R."/>
            <person name="Andreopoulos W."/>
            <person name="He G."/>
            <person name="Johnson J."/>
            <person name="Barry K.W."/>
            <person name="Grigoriev I.V."/>
            <person name="Nagy L."/>
            <person name="Hibbett D."/>
            <person name="Henrissat B."/>
            <person name="Matheny P.B."/>
            <person name="Labbe J."/>
            <person name="Martin F."/>
        </authorList>
    </citation>
    <scope>NUCLEOTIDE SEQUENCE</scope>
    <source>
        <strain evidence="1">EC-137</strain>
    </source>
</reference>
<evidence type="ECO:0000313" key="1">
    <source>
        <dbReference type="EMBL" id="KAI0036621.1"/>
    </source>
</evidence>
<name>A0ACB8QZ32_9AGAM</name>
<organism evidence="1 2">
    <name type="scientific">Vararia minispora EC-137</name>
    <dbReference type="NCBI Taxonomy" id="1314806"/>
    <lineage>
        <taxon>Eukaryota</taxon>
        <taxon>Fungi</taxon>
        <taxon>Dikarya</taxon>
        <taxon>Basidiomycota</taxon>
        <taxon>Agaricomycotina</taxon>
        <taxon>Agaricomycetes</taxon>
        <taxon>Russulales</taxon>
        <taxon>Lachnocladiaceae</taxon>
        <taxon>Vararia</taxon>
    </lineage>
</organism>
<dbReference type="EMBL" id="MU273469">
    <property type="protein sequence ID" value="KAI0036621.1"/>
    <property type="molecule type" value="Genomic_DNA"/>
</dbReference>
<evidence type="ECO:0000313" key="2">
    <source>
        <dbReference type="Proteomes" id="UP000814128"/>
    </source>
</evidence>
<sequence length="361" mass="40090">MSLAPGPSPSGVRGDLILQPNYFTSSLFVDQFRDDLELLISSFCTAERHNATTIDTMLRPFESFKGLWVVQGWGWLHFRTFDARARRTLIAVVFRLFLERTKESEPLDTRAAALFALYMFFSTQPESSYPPMYRLKYIGIPVDVYQPLLQLPAALNDNSELKLLAPYCSQMILTLSSRFTILPSSDLGPYNPPSLPREIFVPDNAEEAELPEENPDAPKKKGRPSKKEALRRTRAAVTSLGKWLENTTVPDGPDSAHNIMSNAPATLREAYLKDKQTLLDLLDDEHGQIALARANASMLARLRVIDERAAARGMEVGSEGGDRTGMGRAERAVSELGKSETRSRGGLLGLMEGAGLDVRDE</sequence>
<proteinExistence type="predicted"/>
<gene>
    <name evidence="1" type="ORF">K488DRAFT_40686</name>
</gene>